<evidence type="ECO:0000313" key="1">
    <source>
        <dbReference type="EMBL" id="KIH54377.1"/>
    </source>
</evidence>
<evidence type="ECO:0000313" key="2">
    <source>
        <dbReference type="Proteomes" id="UP000054047"/>
    </source>
</evidence>
<protein>
    <submittedName>
        <fullName evidence="1">Uncharacterized protein</fullName>
    </submittedName>
</protein>
<proteinExistence type="predicted"/>
<organism evidence="1 2">
    <name type="scientific">Ancylostoma duodenale</name>
    <dbReference type="NCBI Taxonomy" id="51022"/>
    <lineage>
        <taxon>Eukaryota</taxon>
        <taxon>Metazoa</taxon>
        <taxon>Ecdysozoa</taxon>
        <taxon>Nematoda</taxon>
        <taxon>Chromadorea</taxon>
        <taxon>Rhabditida</taxon>
        <taxon>Rhabditina</taxon>
        <taxon>Rhabditomorpha</taxon>
        <taxon>Strongyloidea</taxon>
        <taxon>Ancylostomatidae</taxon>
        <taxon>Ancylostomatinae</taxon>
        <taxon>Ancylostoma</taxon>
    </lineage>
</organism>
<dbReference type="EMBL" id="KN739183">
    <property type="protein sequence ID" value="KIH54377.1"/>
    <property type="molecule type" value="Genomic_DNA"/>
</dbReference>
<dbReference type="Proteomes" id="UP000054047">
    <property type="component" value="Unassembled WGS sequence"/>
</dbReference>
<dbReference type="OrthoDB" id="407509at2759"/>
<dbReference type="AlphaFoldDB" id="A0A0C2CX21"/>
<dbReference type="SUPFAM" id="SSF56219">
    <property type="entry name" value="DNase I-like"/>
    <property type="match status" value="1"/>
</dbReference>
<sequence>MQARKIRYDVIGLTETRRHRPLNATFDTGEELFLGTCDSKGVGGVGVLVNTNLVMNMDSFEQLTTRIGCLRLRRCGSIPTVAIFVAYAPTSSYEEEEVEAFYVDLEKFYREDYTFYKISDAVAYAKLSKIRWTGHVMRLNDNRWTRAVSDWTSRNVRRTTGRPPTR</sequence>
<keyword evidence="2" id="KW-1185">Reference proteome</keyword>
<reference evidence="1 2" key="1">
    <citation type="submission" date="2013-12" db="EMBL/GenBank/DDBJ databases">
        <title>Draft genome of the parsitic nematode Ancylostoma duodenale.</title>
        <authorList>
            <person name="Mitreva M."/>
        </authorList>
    </citation>
    <scope>NUCLEOTIDE SEQUENCE [LARGE SCALE GENOMIC DNA]</scope>
    <source>
        <strain evidence="1 2">Zhejiang</strain>
    </source>
</reference>
<name>A0A0C2CX21_9BILA</name>
<accession>A0A0C2CX21</accession>
<dbReference type="Gene3D" id="3.60.10.10">
    <property type="entry name" value="Endonuclease/exonuclease/phosphatase"/>
    <property type="match status" value="1"/>
</dbReference>
<gene>
    <name evidence="1" type="ORF">ANCDUO_15478</name>
</gene>
<dbReference type="InterPro" id="IPR036691">
    <property type="entry name" value="Endo/exonu/phosph_ase_sf"/>
</dbReference>